<dbReference type="GO" id="GO:0006744">
    <property type="term" value="P:ubiquinone biosynthetic process"/>
    <property type="evidence" value="ECO:0007669"/>
    <property type="project" value="UniProtKB-UniRule"/>
</dbReference>
<feature type="binding site" evidence="5">
    <location>
        <position position="111"/>
    </location>
    <ligand>
        <name>substrate</name>
    </ligand>
</feature>
<keyword evidence="3 5" id="KW-0456">Lyase</keyword>
<dbReference type="UniPathway" id="UPA00232"/>
<evidence type="ECO:0000256" key="1">
    <source>
        <dbReference type="ARBA" id="ARBA00022490"/>
    </source>
</evidence>
<dbReference type="GO" id="GO:0042866">
    <property type="term" value="P:pyruvate biosynthetic process"/>
    <property type="evidence" value="ECO:0007669"/>
    <property type="project" value="UniProtKB-UniRule"/>
</dbReference>
<sequence length="201" mass="21940">MSAAGGPQWRDRITRTGDSAPFLPWLRDRGSLTARIQSRGRFAVRLLRQQRCQPTADEAQALGLPPAVLAWVREVALSCDGRIVVFAHTVLPCQPRGPLTRWLARLGERSLGALLFAHVGFSRGPMKFRRLDRRHALFVPAVQALEFPGVGPQTLWARRSQFGFGTQSVLVTEVFSPALLQTTPKLAAPGGGVSARPASLT</sequence>
<proteinExistence type="inferred from homology"/>
<dbReference type="PANTHER" id="PTHR38683:SF1">
    <property type="entry name" value="CHORISMATE PYRUVATE-LYASE"/>
    <property type="match status" value="1"/>
</dbReference>
<keyword evidence="2 5" id="KW-0831">Ubiquinone biosynthesis</keyword>
<dbReference type="Proteomes" id="UP000020218">
    <property type="component" value="Unassembled WGS sequence"/>
</dbReference>
<dbReference type="STRING" id="1454001.AW08_02682"/>
<feature type="binding site" evidence="5">
    <location>
        <position position="173"/>
    </location>
    <ligand>
        <name>substrate</name>
    </ligand>
</feature>
<comment type="caution">
    <text evidence="5">Lacks conserved residue(s) required for the propagation of feature annotation.</text>
</comment>
<dbReference type="InterPro" id="IPR028978">
    <property type="entry name" value="Chorismate_lyase_/UTRA_dom_sf"/>
</dbReference>
<keyword evidence="1 5" id="KW-0963">Cytoplasm</keyword>
<comment type="similarity">
    <text evidence="5">Belongs to the UbiC family.</text>
</comment>
<dbReference type="Gene3D" id="3.40.1410.10">
    <property type="entry name" value="Chorismate lyase-like"/>
    <property type="match status" value="1"/>
</dbReference>
<comment type="pathway">
    <text evidence="5">Cofactor biosynthesis; ubiquinone biosynthesis.</text>
</comment>
<dbReference type="EC" id="4.1.3.40" evidence="5"/>
<evidence type="ECO:0000256" key="4">
    <source>
        <dbReference type="ARBA" id="ARBA00023317"/>
    </source>
</evidence>
<reference evidence="6" key="1">
    <citation type="submission" date="2014-02" db="EMBL/GenBank/DDBJ databases">
        <title>Expanding our view of genomic diversity in Candidatus Accumulibacter clades.</title>
        <authorList>
            <person name="Skennerton C.T."/>
            <person name="Barr J.J."/>
            <person name="Slater F.R."/>
            <person name="Bond P.L."/>
            <person name="Tyson G.W."/>
        </authorList>
    </citation>
    <scope>NUCLEOTIDE SEQUENCE [LARGE SCALE GENOMIC DNA]</scope>
</reference>
<dbReference type="HAMAP" id="MF_01632">
    <property type="entry name" value="UbiC"/>
    <property type="match status" value="1"/>
</dbReference>
<evidence type="ECO:0000313" key="6">
    <source>
        <dbReference type="EMBL" id="EXI66326.1"/>
    </source>
</evidence>
<dbReference type="AlphaFoldDB" id="A0A011MUQ9"/>
<comment type="catalytic activity">
    <reaction evidence="5">
        <text>chorismate = 4-hydroxybenzoate + pyruvate</text>
        <dbReference type="Rhea" id="RHEA:16505"/>
        <dbReference type="ChEBI" id="CHEBI:15361"/>
        <dbReference type="ChEBI" id="CHEBI:17879"/>
        <dbReference type="ChEBI" id="CHEBI:29748"/>
        <dbReference type="EC" id="4.1.3.40"/>
    </reaction>
</comment>
<comment type="function">
    <text evidence="5">Removes the pyruvyl group from chorismate, with concomitant aromatization of the ring, to provide 4-hydroxybenzoate (4HB) for the ubiquinone pathway.</text>
</comment>
<dbReference type="GO" id="GO:0005829">
    <property type="term" value="C:cytosol"/>
    <property type="evidence" value="ECO:0007669"/>
    <property type="project" value="TreeGrafter"/>
</dbReference>
<keyword evidence="4 5" id="KW-0670">Pyruvate</keyword>
<dbReference type="Pfam" id="PF04345">
    <property type="entry name" value="Chor_lyase"/>
    <property type="match status" value="1"/>
</dbReference>
<accession>A0A011MUQ9</accession>
<evidence type="ECO:0000256" key="2">
    <source>
        <dbReference type="ARBA" id="ARBA00022688"/>
    </source>
</evidence>
<dbReference type="PANTHER" id="PTHR38683">
    <property type="entry name" value="CHORISMATE PYRUVATE-LYASE"/>
    <property type="match status" value="1"/>
</dbReference>
<evidence type="ECO:0000256" key="5">
    <source>
        <dbReference type="HAMAP-Rule" id="MF_01632"/>
    </source>
</evidence>
<dbReference type="SUPFAM" id="SSF64288">
    <property type="entry name" value="Chorismate lyase-like"/>
    <property type="match status" value="1"/>
</dbReference>
<dbReference type="GO" id="GO:0008813">
    <property type="term" value="F:chorismate lyase activity"/>
    <property type="evidence" value="ECO:0007669"/>
    <property type="project" value="UniProtKB-UniRule"/>
</dbReference>
<dbReference type="PATRIC" id="fig|1454001.3.peg.2731"/>
<protein>
    <recommendedName>
        <fullName evidence="5">Probable chorismate pyruvate-lyase</fullName>
        <shortName evidence="5">CL</shortName>
        <shortName evidence="5">CPL</shortName>
        <ecNumber evidence="5">4.1.3.40</ecNumber>
    </recommendedName>
</protein>
<keyword evidence="7" id="KW-1185">Reference proteome</keyword>
<dbReference type="InterPro" id="IPR007440">
    <property type="entry name" value="Chorismate--pyruvate_lyase"/>
</dbReference>
<dbReference type="EMBL" id="JFAX01000016">
    <property type="protein sequence ID" value="EXI66326.1"/>
    <property type="molecule type" value="Genomic_DNA"/>
</dbReference>
<comment type="caution">
    <text evidence="6">The sequence shown here is derived from an EMBL/GenBank/DDBJ whole genome shotgun (WGS) entry which is preliminary data.</text>
</comment>
<evidence type="ECO:0000256" key="3">
    <source>
        <dbReference type="ARBA" id="ARBA00023239"/>
    </source>
</evidence>
<comment type="subcellular location">
    <subcellularLocation>
        <location evidence="5">Cytoplasm</location>
    </subcellularLocation>
</comment>
<organism evidence="6 7">
    <name type="scientific">Candidatus Accumulibacter adjunctus</name>
    <dbReference type="NCBI Taxonomy" id="1454001"/>
    <lineage>
        <taxon>Bacteria</taxon>
        <taxon>Pseudomonadati</taxon>
        <taxon>Pseudomonadota</taxon>
        <taxon>Betaproteobacteria</taxon>
        <taxon>Candidatus Accumulibacter</taxon>
    </lineage>
</organism>
<evidence type="ECO:0000313" key="7">
    <source>
        <dbReference type="Proteomes" id="UP000020218"/>
    </source>
</evidence>
<gene>
    <name evidence="5" type="primary">ubiC</name>
    <name evidence="6" type="ORF">AW08_02682</name>
</gene>
<name>A0A011MUQ9_9PROT</name>
<feature type="binding site" evidence="5">
    <location>
        <position position="73"/>
    </location>
    <ligand>
        <name>substrate</name>
    </ligand>
</feature>